<evidence type="ECO:0000256" key="1">
    <source>
        <dbReference type="SAM" id="MobiDB-lite"/>
    </source>
</evidence>
<organism evidence="2 3">
    <name type="scientific">Chlamydomonas eustigma</name>
    <dbReference type="NCBI Taxonomy" id="1157962"/>
    <lineage>
        <taxon>Eukaryota</taxon>
        <taxon>Viridiplantae</taxon>
        <taxon>Chlorophyta</taxon>
        <taxon>core chlorophytes</taxon>
        <taxon>Chlorophyceae</taxon>
        <taxon>CS clade</taxon>
        <taxon>Chlamydomonadales</taxon>
        <taxon>Chlamydomonadaceae</taxon>
        <taxon>Chlamydomonas</taxon>
    </lineage>
</organism>
<feature type="compositionally biased region" description="Polar residues" evidence="1">
    <location>
        <begin position="144"/>
        <end position="157"/>
    </location>
</feature>
<protein>
    <submittedName>
        <fullName evidence="2">Uncharacterized protein</fullName>
    </submittedName>
</protein>
<feature type="compositionally biased region" description="Low complexity" evidence="1">
    <location>
        <begin position="204"/>
        <end position="220"/>
    </location>
</feature>
<accession>A0A250WXF3</accession>
<comment type="caution">
    <text evidence="2">The sequence shown here is derived from an EMBL/GenBank/DDBJ whole genome shotgun (WGS) entry which is preliminary data.</text>
</comment>
<name>A0A250WXF3_9CHLO</name>
<feature type="compositionally biased region" description="Polar residues" evidence="1">
    <location>
        <begin position="221"/>
        <end position="241"/>
    </location>
</feature>
<feature type="region of interest" description="Disordered" evidence="1">
    <location>
        <begin position="144"/>
        <end position="243"/>
    </location>
</feature>
<dbReference type="AlphaFoldDB" id="A0A250WXF3"/>
<feature type="compositionally biased region" description="Polar residues" evidence="1">
    <location>
        <begin position="174"/>
        <end position="197"/>
    </location>
</feature>
<evidence type="ECO:0000313" key="3">
    <source>
        <dbReference type="Proteomes" id="UP000232323"/>
    </source>
</evidence>
<reference evidence="2 3" key="1">
    <citation type="submission" date="2017-08" db="EMBL/GenBank/DDBJ databases">
        <title>Acidophilic green algal genome provides insights into adaptation to an acidic environment.</title>
        <authorList>
            <person name="Hirooka S."/>
            <person name="Hirose Y."/>
            <person name="Kanesaki Y."/>
            <person name="Higuchi S."/>
            <person name="Fujiwara T."/>
            <person name="Onuma R."/>
            <person name="Era A."/>
            <person name="Ohbayashi R."/>
            <person name="Uzuka A."/>
            <person name="Nozaki H."/>
            <person name="Yoshikawa H."/>
            <person name="Miyagishima S.Y."/>
        </authorList>
    </citation>
    <scope>NUCLEOTIDE SEQUENCE [LARGE SCALE GENOMIC DNA]</scope>
    <source>
        <strain evidence="2 3">NIES-2499</strain>
    </source>
</reference>
<gene>
    <name evidence="2" type="ORF">CEUSTIGMA_g2823.t1</name>
</gene>
<sequence>MLSHKFSQKWRALASTSKAKQNSSCVAVRSIKLADIVTVGASALLLFASPMTTPPSKASWPFQDRKVVAVKEDSLKILDGTKKMISSAEALSADADALLHFKSIPDDQQTLIKQIKEAADLVSTISKDVLSQGQFRLAEEVINATSASSQDSSTPVTDPSEVQADDTDEKTVEITGTQVFPGSDMSSEPKIEQSSSLIPAENPTSLPLEATTAETTATSAGNEITSDNTPAVSSMPSSPSNLEDVAMSSLTSNMASPDESALLAGVIEELP</sequence>
<evidence type="ECO:0000313" key="2">
    <source>
        <dbReference type="EMBL" id="GAX75379.1"/>
    </source>
</evidence>
<dbReference type="Proteomes" id="UP000232323">
    <property type="component" value="Unassembled WGS sequence"/>
</dbReference>
<keyword evidence="3" id="KW-1185">Reference proteome</keyword>
<proteinExistence type="predicted"/>
<dbReference type="EMBL" id="BEGY01000012">
    <property type="protein sequence ID" value="GAX75379.1"/>
    <property type="molecule type" value="Genomic_DNA"/>
</dbReference>